<keyword evidence="2" id="KW-0498">Mitosis</keyword>
<dbReference type="OrthoDB" id="1741918at2759"/>
<keyword evidence="4" id="KW-0131">Cell cycle</keyword>
<dbReference type="Gene3D" id="1.20.1060.20">
    <property type="match status" value="1"/>
</dbReference>
<dbReference type="GO" id="GO:0005524">
    <property type="term" value="F:ATP binding"/>
    <property type="evidence" value="ECO:0007669"/>
    <property type="project" value="InterPro"/>
</dbReference>
<dbReference type="GO" id="GO:0051276">
    <property type="term" value="P:chromosome organization"/>
    <property type="evidence" value="ECO:0007669"/>
    <property type="project" value="InterPro"/>
</dbReference>
<keyword evidence="1" id="KW-0132">Cell division</keyword>
<dbReference type="eggNOG" id="KOG0018">
    <property type="taxonomic scope" value="Eukaryota"/>
</dbReference>
<dbReference type="EMBL" id="CM000881">
    <property type="protein sequence ID" value="KQK04529.1"/>
    <property type="molecule type" value="Genomic_DNA"/>
</dbReference>
<dbReference type="AlphaFoldDB" id="I1HFN3"/>
<dbReference type="HOGENOM" id="CLU_1706694_0_0_1"/>
<evidence type="ECO:0000256" key="1">
    <source>
        <dbReference type="ARBA" id="ARBA00022618"/>
    </source>
</evidence>
<evidence type="ECO:0000256" key="4">
    <source>
        <dbReference type="ARBA" id="ARBA00023306"/>
    </source>
</evidence>
<keyword evidence="7" id="KW-1185">Reference proteome</keyword>
<dbReference type="PANTHER" id="PTHR18937">
    <property type="entry name" value="STRUCTURAL MAINTENANCE OF CHROMOSOMES SMC FAMILY MEMBER"/>
    <property type="match status" value="1"/>
</dbReference>
<dbReference type="EnsemblPlants" id="KQK04529">
    <property type="protein sequence ID" value="KQK04529"/>
    <property type="gene ID" value="BRADI_2g14075v3"/>
</dbReference>
<evidence type="ECO:0000313" key="5">
    <source>
        <dbReference type="EMBL" id="KQK04529.1"/>
    </source>
</evidence>
<dbReference type="GO" id="GO:0005694">
    <property type="term" value="C:chromosome"/>
    <property type="evidence" value="ECO:0007669"/>
    <property type="project" value="InterPro"/>
</dbReference>
<dbReference type="SUPFAM" id="SSF75553">
    <property type="entry name" value="Smc hinge domain"/>
    <property type="match status" value="1"/>
</dbReference>
<evidence type="ECO:0000256" key="3">
    <source>
        <dbReference type="ARBA" id="ARBA00023242"/>
    </source>
</evidence>
<reference evidence="5" key="2">
    <citation type="submission" date="2017-06" db="EMBL/GenBank/DDBJ databases">
        <title>WGS assembly of Brachypodium distachyon.</title>
        <authorList>
            <consortium name="The International Brachypodium Initiative"/>
            <person name="Lucas S."/>
            <person name="Harmon-Smith M."/>
            <person name="Lail K."/>
            <person name="Tice H."/>
            <person name="Grimwood J."/>
            <person name="Bruce D."/>
            <person name="Barry K."/>
            <person name="Shu S."/>
            <person name="Lindquist E."/>
            <person name="Wang M."/>
            <person name="Pitluck S."/>
            <person name="Vogel J.P."/>
            <person name="Garvin D.F."/>
            <person name="Mockler T.C."/>
            <person name="Schmutz J."/>
            <person name="Rokhsar D."/>
            <person name="Bevan M.W."/>
        </authorList>
    </citation>
    <scope>NUCLEOTIDE SEQUENCE</scope>
    <source>
        <strain evidence="5">Bd21</strain>
    </source>
</reference>
<gene>
    <name evidence="5" type="ORF">BRADI_2g14075v3</name>
</gene>
<protein>
    <recommendedName>
        <fullName evidence="8">SMC hinge domain-containing protein</fullName>
    </recommendedName>
</protein>
<accession>I1HFN3</accession>
<dbReference type="InParanoid" id="I1HFN3"/>
<dbReference type="Proteomes" id="UP000008810">
    <property type="component" value="Chromosome 2"/>
</dbReference>
<evidence type="ECO:0000313" key="7">
    <source>
        <dbReference type="Proteomes" id="UP000008810"/>
    </source>
</evidence>
<keyword evidence="3" id="KW-0539">Nucleus</keyword>
<proteinExistence type="predicted"/>
<dbReference type="Gramene" id="KQK04529">
    <property type="protein sequence ID" value="KQK04529"/>
    <property type="gene ID" value="BRADI_2g14075v3"/>
</dbReference>
<evidence type="ECO:0000256" key="2">
    <source>
        <dbReference type="ARBA" id="ARBA00022776"/>
    </source>
</evidence>
<sequence>MTLCEKILAKEKLDTDKQPELRRLKEQISRLKSTIKSCNKETDKTKDVNKKHLDVTKRLHSALVDVTRAIEELNEQGQNKSVKLQLADDQVQEYHKMSLKRLFPGVPGHMTELSRPSQKKYKLAVTVAMGKFMDAVVVEDESTDWNTESNGSSG</sequence>
<reference evidence="6" key="3">
    <citation type="submission" date="2018-08" db="UniProtKB">
        <authorList>
            <consortium name="EnsemblPlants"/>
        </authorList>
    </citation>
    <scope>IDENTIFICATION</scope>
    <source>
        <strain evidence="6">cv. Bd21</strain>
    </source>
</reference>
<reference evidence="5 6" key="1">
    <citation type="journal article" date="2010" name="Nature">
        <title>Genome sequencing and analysis of the model grass Brachypodium distachyon.</title>
        <authorList>
            <consortium name="International Brachypodium Initiative"/>
        </authorList>
    </citation>
    <scope>NUCLEOTIDE SEQUENCE [LARGE SCALE GENOMIC DNA]</scope>
    <source>
        <strain evidence="5 6">Bd21</strain>
    </source>
</reference>
<dbReference type="STRING" id="15368.I1HFN3"/>
<dbReference type="GO" id="GO:0051301">
    <property type="term" value="P:cell division"/>
    <property type="evidence" value="ECO:0007669"/>
    <property type="project" value="UniProtKB-KW"/>
</dbReference>
<organism evidence="6">
    <name type="scientific">Brachypodium distachyon</name>
    <name type="common">Purple false brome</name>
    <name type="synonym">Trachynia distachya</name>
    <dbReference type="NCBI Taxonomy" id="15368"/>
    <lineage>
        <taxon>Eukaryota</taxon>
        <taxon>Viridiplantae</taxon>
        <taxon>Streptophyta</taxon>
        <taxon>Embryophyta</taxon>
        <taxon>Tracheophyta</taxon>
        <taxon>Spermatophyta</taxon>
        <taxon>Magnoliopsida</taxon>
        <taxon>Liliopsida</taxon>
        <taxon>Poales</taxon>
        <taxon>Poaceae</taxon>
        <taxon>BOP clade</taxon>
        <taxon>Pooideae</taxon>
        <taxon>Stipodae</taxon>
        <taxon>Brachypodieae</taxon>
        <taxon>Brachypodium</taxon>
    </lineage>
</organism>
<evidence type="ECO:0008006" key="8">
    <source>
        <dbReference type="Google" id="ProtNLM"/>
    </source>
</evidence>
<name>I1HFN3_BRADI</name>
<dbReference type="InterPro" id="IPR036277">
    <property type="entry name" value="SMC_hinge_sf"/>
</dbReference>
<evidence type="ECO:0000313" key="6">
    <source>
        <dbReference type="EnsemblPlants" id="KQK04529"/>
    </source>
</evidence>
<dbReference type="PANTHER" id="PTHR18937:SF12">
    <property type="entry name" value="STRUCTURAL MAINTENANCE OF CHROMOSOMES PROTEIN"/>
    <property type="match status" value="1"/>
</dbReference>